<sequence>MSAAALALDGQDALKGGGGDAQPLGHGNVVLHGLGDGMPAHHQHPGAAEQVTANVDAALVFLGNRVIEEKGQKQRGADRGKARIVNRPAVLRGKLCVFRVAAIPSGGDVSKGSFHSRLPPIF</sequence>
<comment type="caution">
    <text evidence="1">The sequence shown here is derived from an EMBL/GenBank/DDBJ whole genome shotgun (WGS) entry which is preliminary data.</text>
</comment>
<gene>
    <name evidence="1" type="ORF">CLOSTMETH_02735</name>
</gene>
<reference evidence="1 2" key="1">
    <citation type="submission" date="2009-01" db="EMBL/GenBank/DDBJ databases">
        <authorList>
            <person name="Fulton L."/>
            <person name="Clifton S."/>
            <person name="Fulton B."/>
            <person name="Xu J."/>
            <person name="Minx P."/>
            <person name="Pepin K.H."/>
            <person name="Johnson M."/>
            <person name="Bhonagiri V."/>
            <person name="Nash W.E."/>
            <person name="Mardis E.R."/>
            <person name="Wilson R.K."/>
        </authorList>
    </citation>
    <scope>NUCLEOTIDE SEQUENCE [LARGE SCALE GENOMIC DNA]</scope>
    <source>
        <strain evidence="1 2">DSM 5476</strain>
    </source>
</reference>
<dbReference type="HOGENOM" id="CLU_142223_0_0_9"/>
<name>C0EFU2_9FIRM</name>
<dbReference type="EMBL" id="ACEC01000093">
    <property type="protein sequence ID" value="EEG29722.1"/>
    <property type="molecule type" value="Genomic_DNA"/>
</dbReference>
<protein>
    <submittedName>
        <fullName evidence="1">Uncharacterized protein</fullName>
    </submittedName>
</protein>
<proteinExistence type="predicted"/>
<evidence type="ECO:0000313" key="1">
    <source>
        <dbReference type="EMBL" id="EEG29722.1"/>
    </source>
</evidence>
<reference evidence="1 2" key="2">
    <citation type="submission" date="2009-02" db="EMBL/GenBank/DDBJ databases">
        <title>Draft genome sequence of Clostridium methylpentosum (DSM 5476).</title>
        <authorList>
            <person name="Sudarsanam P."/>
            <person name="Ley R."/>
            <person name="Guruge J."/>
            <person name="Turnbaugh P.J."/>
            <person name="Mahowald M."/>
            <person name="Liep D."/>
            <person name="Gordon J."/>
        </authorList>
    </citation>
    <scope>NUCLEOTIDE SEQUENCE [LARGE SCALE GENOMIC DNA]</scope>
    <source>
        <strain evidence="1 2">DSM 5476</strain>
    </source>
</reference>
<dbReference type="Proteomes" id="UP000003340">
    <property type="component" value="Unassembled WGS sequence"/>
</dbReference>
<dbReference type="AlphaFoldDB" id="C0EFU2"/>
<organism evidence="1 2">
    <name type="scientific">[Clostridium] methylpentosum DSM 5476</name>
    <dbReference type="NCBI Taxonomy" id="537013"/>
    <lineage>
        <taxon>Bacteria</taxon>
        <taxon>Bacillati</taxon>
        <taxon>Bacillota</taxon>
        <taxon>Clostridia</taxon>
        <taxon>Eubacteriales</taxon>
        <taxon>Oscillospiraceae</taxon>
        <taxon>Oscillospiraceae incertae sedis</taxon>
    </lineage>
</organism>
<keyword evidence="2" id="KW-1185">Reference proteome</keyword>
<evidence type="ECO:0000313" key="2">
    <source>
        <dbReference type="Proteomes" id="UP000003340"/>
    </source>
</evidence>
<accession>C0EFU2</accession>